<comment type="caution">
    <text evidence="1">The sequence shown here is derived from an EMBL/GenBank/DDBJ whole genome shotgun (WGS) entry which is preliminary data.</text>
</comment>
<evidence type="ECO:0000313" key="2">
    <source>
        <dbReference type="Proteomes" id="UP000268469"/>
    </source>
</evidence>
<evidence type="ECO:0000313" key="1">
    <source>
        <dbReference type="EMBL" id="RKX71729.1"/>
    </source>
</evidence>
<organism evidence="1 2">
    <name type="scientific">candidate division WOR-3 bacterium</name>
    <dbReference type="NCBI Taxonomy" id="2052148"/>
    <lineage>
        <taxon>Bacteria</taxon>
        <taxon>Bacteria division WOR-3</taxon>
    </lineage>
</organism>
<dbReference type="AlphaFoldDB" id="A0A660SLT7"/>
<accession>A0A660SLT7</accession>
<dbReference type="EMBL" id="QNBE01000003">
    <property type="protein sequence ID" value="RKX71729.1"/>
    <property type="molecule type" value="Genomic_DNA"/>
</dbReference>
<gene>
    <name evidence="1" type="ORF">DRP53_00655</name>
</gene>
<protein>
    <submittedName>
        <fullName evidence="1">Uncharacterized protein</fullName>
    </submittedName>
</protein>
<sequence length="187" mass="22608">MIGDRELRRQILRLLYEKFQEHPYHRILAKEFCEIIGVPLQRLDYNMIYLEEKGYVELQKPREGDVFISARITAKGIDLVEDDFEFDLRFRKDQIEKKADPIHRLEELKRDVARSRPRSLTKDDLLAEIEELKCELKSERPSYRRVKERLNFLRRKEPDVARRLTDILKDPEIIRRLSESIFHEGEE</sequence>
<dbReference type="InterPro" id="IPR036390">
    <property type="entry name" value="WH_DNA-bd_sf"/>
</dbReference>
<dbReference type="SUPFAM" id="SSF46785">
    <property type="entry name" value="Winged helix' DNA-binding domain"/>
    <property type="match status" value="1"/>
</dbReference>
<name>A0A660SLT7_UNCW3</name>
<dbReference type="Proteomes" id="UP000268469">
    <property type="component" value="Unassembled WGS sequence"/>
</dbReference>
<proteinExistence type="predicted"/>
<reference evidence="1 2" key="1">
    <citation type="submission" date="2018-06" db="EMBL/GenBank/DDBJ databases">
        <title>Extensive metabolic versatility and redundancy in microbially diverse, dynamic hydrothermal sediments.</title>
        <authorList>
            <person name="Dombrowski N."/>
            <person name="Teske A."/>
            <person name="Baker B.J."/>
        </authorList>
    </citation>
    <scope>NUCLEOTIDE SEQUENCE [LARGE SCALE GENOMIC DNA]</scope>
    <source>
        <strain evidence="1">B36_G15</strain>
    </source>
</reference>